<evidence type="ECO:0000256" key="1">
    <source>
        <dbReference type="SAM" id="Phobius"/>
    </source>
</evidence>
<organism evidence="2 3">
    <name type="scientific">Candidatus Nitrosocosmicus franklandianus</name>
    <dbReference type="NCBI Taxonomy" id="1798806"/>
    <lineage>
        <taxon>Archaea</taxon>
        <taxon>Nitrososphaerota</taxon>
        <taxon>Nitrososphaeria</taxon>
        <taxon>Nitrososphaerales</taxon>
        <taxon>Nitrososphaeraceae</taxon>
        <taxon>Candidatus Nitrosocosmicus</taxon>
    </lineage>
</organism>
<keyword evidence="1" id="KW-0812">Transmembrane</keyword>
<dbReference type="AlphaFoldDB" id="A0A484IDA1"/>
<feature type="transmembrane region" description="Helical" evidence="1">
    <location>
        <begin position="20"/>
        <end position="40"/>
    </location>
</feature>
<evidence type="ECO:0000313" key="2">
    <source>
        <dbReference type="EMBL" id="VFJ14707.1"/>
    </source>
</evidence>
<dbReference type="Proteomes" id="UP000294299">
    <property type="component" value="Chromosome NFRAN"/>
</dbReference>
<evidence type="ECO:0000313" key="3">
    <source>
        <dbReference type="Proteomes" id="UP000294299"/>
    </source>
</evidence>
<gene>
    <name evidence="2" type="ORF">NFRAN_2385</name>
</gene>
<dbReference type="KEGG" id="nfn:NFRAN_2385"/>
<proteinExistence type="predicted"/>
<reference evidence="2 3" key="1">
    <citation type="submission" date="2019-02" db="EMBL/GenBank/DDBJ databases">
        <authorList>
            <person name="Lehtovirta-Morley E L."/>
        </authorList>
    </citation>
    <scope>NUCLEOTIDE SEQUENCE [LARGE SCALE GENOMIC DNA]</scope>
    <source>
        <strain evidence="2">NFRAN1</strain>
    </source>
</reference>
<accession>A0A484IDA1</accession>
<keyword evidence="1" id="KW-0472">Membrane</keyword>
<name>A0A484IDA1_9ARCH</name>
<keyword evidence="3" id="KW-1185">Reference proteome</keyword>
<keyword evidence="1" id="KW-1133">Transmembrane helix</keyword>
<dbReference type="EMBL" id="LR216287">
    <property type="protein sequence ID" value="VFJ14707.1"/>
    <property type="molecule type" value="Genomic_DNA"/>
</dbReference>
<protein>
    <submittedName>
        <fullName evidence="2">Uncharacterized protein</fullName>
    </submittedName>
</protein>
<sequence length="42" mass="4695">MTLIIDRLLPIGTTAISRLAGIYLTVIFYIHSTLTIDASFRL</sequence>